<gene>
    <name evidence="2" type="ORF">AP_R.00g000310-v1.0.a3</name>
</gene>
<protein>
    <recommendedName>
        <fullName evidence="3">Retrovirus-related Pol polyprotein from transposon TNT 1-94</fullName>
    </recommendedName>
</protein>
<sequence length="221" mass="25303">MDGNLNTSRMISLNGTNNHLWKPKMKDLLYVKSWHLPVFTTQKPDGKSEEQWEFEHEQVCGFIRQWVDDNVLNHINEEVNARTLWKKLESLYASKSGNNKLFLIKQLMNLKYNENKALSDHLSDFHGITQQLSAMEIKFDDEVQGLLLLSTLPDSWDTFRMTLCNGAPSGKVTLDFVKVGILNEEMRKKSHGVSSSQPEKAYVAENRGRNNSRASNDRGSS</sequence>
<feature type="compositionally biased region" description="Polar residues" evidence="1">
    <location>
        <begin position="209"/>
        <end position="221"/>
    </location>
</feature>
<dbReference type="EMBL" id="MT025716">
    <property type="protein sequence ID" value="QIA97933.1"/>
    <property type="molecule type" value="Genomic_DNA"/>
</dbReference>
<dbReference type="AlphaFoldDB" id="A0A6C0T6Q0"/>
<name>A0A6C0T6Q0_AMAPA</name>
<evidence type="ECO:0000313" key="2">
    <source>
        <dbReference type="EMBL" id="QIA97933.1"/>
    </source>
</evidence>
<evidence type="ECO:0008006" key="3">
    <source>
        <dbReference type="Google" id="ProtNLM"/>
    </source>
</evidence>
<proteinExistence type="predicted"/>
<dbReference type="Pfam" id="PF14223">
    <property type="entry name" value="Retrotran_gag_2"/>
    <property type="match status" value="1"/>
</dbReference>
<accession>A0A6C0T6Q0</accession>
<reference evidence="2" key="1">
    <citation type="submission" date="2020-02" db="EMBL/GenBank/DDBJ databases">
        <title>The eccDNA Replicon: A heritable, self-replicating, extra-nuclear vehicle that enables gene amplification and rapid adaptive evolution in Amaranthus palmeri.</title>
        <authorList>
            <person name="Saski C.A."/>
            <person name="Molin W.T."/>
        </authorList>
    </citation>
    <scope>NUCLEOTIDE SEQUENCE</scope>
</reference>
<feature type="region of interest" description="Disordered" evidence="1">
    <location>
        <begin position="187"/>
        <end position="221"/>
    </location>
</feature>
<organism evidence="2">
    <name type="scientific">Amaranthus palmeri</name>
    <name type="common">Palmer's pigweed</name>
    <dbReference type="NCBI Taxonomy" id="107608"/>
    <lineage>
        <taxon>Eukaryota</taxon>
        <taxon>Viridiplantae</taxon>
        <taxon>Streptophyta</taxon>
        <taxon>Embryophyta</taxon>
        <taxon>Tracheophyta</taxon>
        <taxon>Spermatophyta</taxon>
        <taxon>Magnoliopsida</taxon>
        <taxon>eudicotyledons</taxon>
        <taxon>Gunneridae</taxon>
        <taxon>Pentapetalae</taxon>
        <taxon>Caryophyllales</taxon>
        <taxon>Amaranthaceae</taxon>
        <taxon>Amaranthus</taxon>
    </lineage>
</organism>
<evidence type="ECO:0000256" key="1">
    <source>
        <dbReference type="SAM" id="MobiDB-lite"/>
    </source>
</evidence>